<feature type="region of interest" description="Disordered" evidence="1">
    <location>
        <begin position="1"/>
        <end position="20"/>
    </location>
</feature>
<organism evidence="2 3">
    <name type="scientific">Ophiocordyceps sinensis</name>
    <dbReference type="NCBI Taxonomy" id="72228"/>
    <lineage>
        <taxon>Eukaryota</taxon>
        <taxon>Fungi</taxon>
        <taxon>Dikarya</taxon>
        <taxon>Ascomycota</taxon>
        <taxon>Pezizomycotina</taxon>
        <taxon>Sordariomycetes</taxon>
        <taxon>Hypocreomycetidae</taxon>
        <taxon>Hypocreales</taxon>
        <taxon>Ophiocordycipitaceae</taxon>
        <taxon>Ophiocordyceps</taxon>
    </lineage>
</organism>
<evidence type="ECO:0000313" key="2">
    <source>
        <dbReference type="EMBL" id="KAF4510017.1"/>
    </source>
</evidence>
<comment type="caution">
    <text evidence="2">The sequence shown here is derived from an EMBL/GenBank/DDBJ whole genome shotgun (WGS) entry which is preliminary data.</text>
</comment>
<dbReference type="AlphaFoldDB" id="A0A8H4V6S1"/>
<reference evidence="2 3" key="1">
    <citation type="journal article" date="2020" name="Genome Biol. Evol.">
        <title>A new high-quality draft genome assembly of the Chinese cordyceps Ophiocordyceps sinensis.</title>
        <authorList>
            <person name="Shu R."/>
            <person name="Zhang J."/>
            <person name="Meng Q."/>
            <person name="Zhang H."/>
            <person name="Zhou G."/>
            <person name="Li M."/>
            <person name="Wu P."/>
            <person name="Zhao Y."/>
            <person name="Chen C."/>
            <person name="Qin Q."/>
        </authorList>
    </citation>
    <scope>NUCLEOTIDE SEQUENCE [LARGE SCALE GENOMIC DNA]</scope>
    <source>
        <strain evidence="2 3">IOZ07</strain>
    </source>
</reference>
<name>A0A8H4V6S1_9HYPO</name>
<protein>
    <submittedName>
        <fullName evidence="2">Uncharacterized protein</fullName>
    </submittedName>
</protein>
<dbReference type="EMBL" id="JAAVMX010000003">
    <property type="protein sequence ID" value="KAF4510017.1"/>
    <property type="molecule type" value="Genomic_DNA"/>
</dbReference>
<accession>A0A8H4V6S1</accession>
<proteinExistence type="predicted"/>
<sequence>MQVPSMLHVKTSSSNPPRLPCAQDSALWDSPFRAGHVEPKQNEVVEGMPCHVRPQFKPQPTSVLCALQGIEDAEKTNRRRGKDKTSGTVTRALAISCPSLTPS</sequence>
<gene>
    <name evidence="2" type="ORF">G6O67_001944</name>
</gene>
<keyword evidence="3" id="KW-1185">Reference proteome</keyword>
<dbReference type="Proteomes" id="UP000557566">
    <property type="component" value="Unassembled WGS sequence"/>
</dbReference>
<evidence type="ECO:0000313" key="3">
    <source>
        <dbReference type="Proteomes" id="UP000557566"/>
    </source>
</evidence>
<evidence type="ECO:0000256" key="1">
    <source>
        <dbReference type="SAM" id="MobiDB-lite"/>
    </source>
</evidence>